<accession>A0A0C3C8P0</accession>
<organism evidence="1 2">
    <name type="scientific">Hebeloma cylindrosporum</name>
    <dbReference type="NCBI Taxonomy" id="76867"/>
    <lineage>
        <taxon>Eukaryota</taxon>
        <taxon>Fungi</taxon>
        <taxon>Dikarya</taxon>
        <taxon>Basidiomycota</taxon>
        <taxon>Agaricomycotina</taxon>
        <taxon>Agaricomycetes</taxon>
        <taxon>Agaricomycetidae</taxon>
        <taxon>Agaricales</taxon>
        <taxon>Agaricineae</taxon>
        <taxon>Hymenogastraceae</taxon>
        <taxon>Hebeloma</taxon>
    </lineage>
</organism>
<reference evidence="2" key="2">
    <citation type="submission" date="2015-01" db="EMBL/GenBank/DDBJ databases">
        <title>Evolutionary Origins and Diversification of the Mycorrhizal Mutualists.</title>
        <authorList>
            <consortium name="DOE Joint Genome Institute"/>
            <consortium name="Mycorrhizal Genomics Consortium"/>
            <person name="Kohler A."/>
            <person name="Kuo A."/>
            <person name="Nagy L.G."/>
            <person name="Floudas D."/>
            <person name="Copeland A."/>
            <person name="Barry K.W."/>
            <person name="Cichocki N."/>
            <person name="Veneault-Fourrey C."/>
            <person name="LaButti K."/>
            <person name="Lindquist E.A."/>
            <person name="Lipzen A."/>
            <person name="Lundell T."/>
            <person name="Morin E."/>
            <person name="Murat C."/>
            <person name="Riley R."/>
            <person name="Ohm R."/>
            <person name="Sun H."/>
            <person name="Tunlid A."/>
            <person name="Henrissat B."/>
            <person name="Grigoriev I.V."/>
            <person name="Hibbett D.S."/>
            <person name="Martin F."/>
        </authorList>
    </citation>
    <scope>NUCLEOTIDE SEQUENCE [LARGE SCALE GENOMIC DNA]</scope>
    <source>
        <strain evidence="2">h7</strain>
    </source>
</reference>
<dbReference type="EMBL" id="KN831784">
    <property type="protein sequence ID" value="KIM39966.1"/>
    <property type="molecule type" value="Genomic_DNA"/>
</dbReference>
<dbReference type="HOGENOM" id="CLU_2606295_0_0_1"/>
<evidence type="ECO:0000313" key="1">
    <source>
        <dbReference type="EMBL" id="KIM39966.1"/>
    </source>
</evidence>
<gene>
    <name evidence="1" type="ORF">M413DRAFT_188741</name>
</gene>
<dbReference type="Proteomes" id="UP000053424">
    <property type="component" value="Unassembled WGS sequence"/>
</dbReference>
<dbReference type="AlphaFoldDB" id="A0A0C3C8P0"/>
<evidence type="ECO:0000313" key="2">
    <source>
        <dbReference type="Proteomes" id="UP000053424"/>
    </source>
</evidence>
<name>A0A0C3C8P0_HEBCY</name>
<proteinExistence type="predicted"/>
<reference evidence="1 2" key="1">
    <citation type="submission" date="2014-04" db="EMBL/GenBank/DDBJ databases">
        <authorList>
            <consortium name="DOE Joint Genome Institute"/>
            <person name="Kuo A."/>
            <person name="Gay G."/>
            <person name="Dore J."/>
            <person name="Kohler A."/>
            <person name="Nagy L.G."/>
            <person name="Floudas D."/>
            <person name="Copeland A."/>
            <person name="Barry K.W."/>
            <person name="Cichocki N."/>
            <person name="Veneault-Fourrey C."/>
            <person name="LaButti K."/>
            <person name="Lindquist E.A."/>
            <person name="Lipzen A."/>
            <person name="Lundell T."/>
            <person name="Morin E."/>
            <person name="Murat C."/>
            <person name="Sun H."/>
            <person name="Tunlid A."/>
            <person name="Henrissat B."/>
            <person name="Grigoriev I.V."/>
            <person name="Hibbett D.S."/>
            <person name="Martin F."/>
            <person name="Nordberg H.P."/>
            <person name="Cantor M.N."/>
            <person name="Hua S.X."/>
        </authorList>
    </citation>
    <scope>NUCLEOTIDE SEQUENCE [LARGE SCALE GENOMIC DNA]</scope>
    <source>
        <strain evidence="2">h7</strain>
    </source>
</reference>
<protein>
    <submittedName>
        <fullName evidence="1">Uncharacterized protein</fullName>
    </submittedName>
</protein>
<sequence length="79" mass="9017">MVHRSRVITSTRYVPWLAESQCLGSITTVATFLYSKPLFNSPREKRYEANVCVEKKNCCALVPDFLVHELTLHRGICTS</sequence>
<keyword evidence="2" id="KW-1185">Reference proteome</keyword>